<evidence type="ECO:0000313" key="4">
    <source>
        <dbReference type="Proteomes" id="UP000291591"/>
    </source>
</evidence>
<evidence type="ECO:0000313" key="3">
    <source>
        <dbReference type="EMBL" id="RZT87061.1"/>
    </source>
</evidence>
<accession>A0A4Q7V175</accession>
<proteinExistence type="predicted"/>
<dbReference type="AlphaFoldDB" id="A0A4Q7V175"/>
<reference evidence="3 4" key="1">
    <citation type="submission" date="2019-02" db="EMBL/GenBank/DDBJ databases">
        <title>Sequencing the genomes of 1000 actinobacteria strains.</title>
        <authorList>
            <person name="Klenk H.-P."/>
        </authorList>
    </citation>
    <scope>NUCLEOTIDE SEQUENCE [LARGE SCALE GENOMIC DNA]</scope>
    <source>
        <strain evidence="3 4">DSM 45779</strain>
    </source>
</reference>
<gene>
    <name evidence="3" type="ORF">EV383_3968</name>
</gene>
<dbReference type="EMBL" id="SHKL01000001">
    <property type="protein sequence ID" value="RZT87061.1"/>
    <property type="molecule type" value="Genomic_DNA"/>
</dbReference>
<dbReference type="Proteomes" id="UP000291591">
    <property type="component" value="Unassembled WGS sequence"/>
</dbReference>
<protein>
    <recommendedName>
        <fullName evidence="2">UGSC-like domain-containing protein</fullName>
    </recommendedName>
</protein>
<evidence type="ECO:0000259" key="2">
    <source>
        <dbReference type="Pfam" id="PF24696"/>
    </source>
</evidence>
<name>A0A4Q7V175_PSEST</name>
<feature type="region of interest" description="Disordered" evidence="1">
    <location>
        <begin position="1"/>
        <end position="20"/>
    </location>
</feature>
<evidence type="ECO:0000256" key="1">
    <source>
        <dbReference type="SAM" id="MobiDB-lite"/>
    </source>
</evidence>
<dbReference type="OrthoDB" id="7725610at2"/>
<dbReference type="InterPro" id="IPR057767">
    <property type="entry name" value="UGSC-like_dom"/>
</dbReference>
<comment type="caution">
    <text evidence="3">The sequence shown here is derived from an EMBL/GenBank/DDBJ whole genome shotgun (WGS) entry which is preliminary data.</text>
</comment>
<dbReference type="Pfam" id="PF24696">
    <property type="entry name" value="UGSC"/>
    <property type="match status" value="1"/>
</dbReference>
<feature type="domain" description="UGSC-like" evidence="2">
    <location>
        <begin position="3"/>
        <end position="90"/>
    </location>
</feature>
<sequence length="90" mass="10034">MIVLDPTGERSPAHRTARERPADLTGLRVGLLDISKPRGPEFLDRLEALLSERGIAVRRYAKPTFTKPMPPDLRREIGTQCDVVIEALAD</sequence>
<keyword evidence="4" id="KW-1185">Reference proteome</keyword>
<feature type="compositionally biased region" description="Basic and acidic residues" evidence="1">
    <location>
        <begin position="7"/>
        <end position="20"/>
    </location>
</feature>
<organism evidence="3 4">
    <name type="scientific">Pseudonocardia sediminis</name>
    <dbReference type="NCBI Taxonomy" id="1397368"/>
    <lineage>
        <taxon>Bacteria</taxon>
        <taxon>Bacillati</taxon>
        <taxon>Actinomycetota</taxon>
        <taxon>Actinomycetes</taxon>
        <taxon>Pseudonocardiales</taxon>
        <taxon>Pseudonocardiaceae</taxon>
        <taxon>Pseudonocardia</taxon>
    </lineage>
</organism>